<dbReference type="GO" id="GO:0005886">
    <property type="term" value="C:plasma membrane"/>
    <property type="evidence" value="ECO:0007669"/>
    <property type="project" value="UniProtKB-SubCell"/>
</dbReference>
<keyword evidence="6 17" id="KW-0808">Transferase</keyword>
<keyword evidence="7 14" id="KW-0812">Transmembrane</keyword>
<evidence type="ECO:0000256" key="1">
    <source>
        <dbReference type="ARBA" id="ARBA00000085"/>
    </source>
</evidence>
<evidence type="ECO:0000313" key="17">
    <source>
        <dbReference type="EMBL" id="NJC06201.1"/>
    </source>
</evidence>
<protein>
    <recommendedName>
        <fullName evidence="3">histidine kinase</fullName>
        <ecNumber evidence="3">2.7.13.3</ecNumber>
    </recommendedName>
</protein>
<evidence type="ECO:0000256" key="6">
    <source>
        <dbReference type="ARBA" id="ARBA00022679"/>
    </source>
</evidence>
<comment type="subcellular location">
    <subcellularLocation>
        <location evidence="2">Cell membrane</location>
        <topology evidence="2">Multi-pass membrane protein</topology>
    </subcellularLocation>
</comment>
<keyword evidence="13 14" id="KW-0472">Membrane</keyword>
<feature type="domain" description="Histidine kinase" evidence="15">
    <location>
        <begin position="511"/>
        <end position="730"/>
    </location>
</feature>
<dbReference type="Pfam" id="PF00672">
    <property type="entry name" value="HAMP"/>
    <property type="match status" value="1"/>
</dbReference>
<dbReference type="Pfam" id="PF02518">
    <property type="entry name" value="HATPase_c"/>
    <property type="match status" value="1"/>
</dbReference>
<dbReference type="InterPro" id="IPR036890">
    <property type="entry name" value="HATPase_C_sf"/>
</dbReference>
<dbReference type="SMART" id="SM00304">
    <property type="entry name" value="HAMP"/>
    <property type="match status" value="1"/>
</dbReference>
<keyword evidence="18" id="KW-1185">Reference proteome</keyword>
<accession>A0A7X6BHK3</accession>
<feature type="domain" description="HAMP" evidence="16">
    <location>
        <begin position="332"/>
        <end position="385"/>
    </location>
</feature>
<reference evidence="17 18" key="1">
    <citation type="submission" date="2020-03" db="EMBL/GenBank/DDBJ databases">
        <title>Genomic Encyclopedia of Type Strains, Phase IV (KMG-IV): sequencing the most valuable type-strain genomes for metagenomic binning, comparative biology and taxonomic classification.</title>
        <authorList>
            <person name="Goeker M."/>
        </authorList>
    </citation>
    <scope>NUCLEOTIDE SEQUENCE [LARGE SCALE GENOMIC DNA]</scope>
    <source>
        <strain evidence="17 18">DSM 16846</strain>
    </source>
</reference>
<dbReference type="InterPro" id="IPR017232">
    <property type="entry name" value="NtrY"/>
</dbReference>
<dbReference type="InterPro" id="IPR035965">
    <property type="entry name" value="PAS-like_dom_sf"/>
</dbReference>
<feature type="transmembrane region" description="Helical" evidence="14">
    <location>
        <begin position="32"/>
        <end position="52"/>
    </location>
</feature>
<dbReference type="EC" id="2.7.13.3" evidence="3"/>
<dbReference type="EMBL" id="JAATJC010000001">
    <property type="protein sequence ID" value="NJC06201.1"/>
    <property type="molecule type" value="Genomic_DNA"/>
</dbReference>
<dbReference type="Pfam" id="PF00989">
    <property type="entry name" value="PAS"/>
    <property type="match status" value="1"/>
</dbReference>
<dbReference type="SMART" id="SM00387">
    <property type="entry name" value="HATPase_c"/>
    <property type="match status" value="1"/>
</dbReference>
<keyword evidence="11 14" id="KW-1133">Transmembrane helix</keyword>
<evidence type="ECO:0000256" key="13">
    <source>
        <dbReference type="ARBA" id="ARBA00023136"/>
    </source>
</evidence>
<evidence type="ECO:0000256" key="9">
    <source>
        <dbReference type="ARBA" id="ARBA00022777"/>
    </source>
</evidence>
<dbReference type="PROSITE" id="PS50885">
    <property type="entry name" value="HAMP"/>
    <property type="match status" value="1"/>
</dbReference>
<feature type="transmembrane region" description="Helical" evidence="14">
    <location>
        <begin position="107"/>
        <end position="130"/>
    </location>
</feature>
<dbReference type="InterPro" id="IPR003661">
    <property type="entry name" value="HisK_dim/P_dom"/>
</dbReference>
<sequence length="747" mass="82529">MDARSAASTLDQPPSLKRWLASERANGRFYRVMELVATAALIAMLAISYAALSSGDPTQMVSPPLIALLLVGNLIPAILLMVLLTRHLAVRRAAQGGLGTGRLHTRLVALFSIIAAVPTVLVAIFASFLLQFGLEFWFSNRAQTVLTQAQSTAAIYEREHRERLRSDMEAMGVDVVRGLNAFGPTSTDFQTVLYQQVAYRQLREAALFTLSDRGEWITYAVVNFDNRPIEQRFTPNEGRGLKAGQVSIKIGKADRIEGLIRLDPDEPVFLYGAREINAAAVGAVRQASQAAEGYRRTLERARALQLRFNAALLLGALVIVGLAIFVALRLADRLVRPLGGLVSAAGRVEEGDFSARVEVNRKDDELGVLAAAFNRMTGRLEEQTGALKAVNTQLDTRRAFIEAVLGSVTAGVIALDDDRRILLTNRSAEALLQQGAEGIEDRTLHEVSHELEEFLCGDQREADVLVRAEGGQRTLAVKRVRYADGWVLTFDDITEQLADQRRAAWSDIARRIAHEIKNPLTPIQLAAERIQRRFGKEVQSDPETFSRLTETIVRQVGDLRRMVDEFSNFARMPKPKFREENVHDIARTSLFLHEVAHPGITFTLVPPQGDIRMVCDRGQLGQALTNVVKNAVEAIESRRNRGEHSLEGDRVTLRLSKDSRQLVMDLNDTGIGLPQDRERLTEPYMTTRVRGTGLGLAIVKKIVEEHGGEIAFLDRAGGGTHVRIAFDLARLALLAEAAEQPQDEESA</sequence>
<dbReference type="InterPro" id="IPR004358">
    <property type="entry name" value="Sig_transdc_His_kin-like_C"/>
</dbReference>
<evidence type="ECO:0000256" key="2">
    <source>
        <dbReference type="ARBA" id="ARBA00004651"/>
    </source>
</evidence>
<dbReference type="Pfam" id="PF00512">
    <property type="entry name" value="HisKA"/>
    <property type="match status" value="1"/>
</dbReference>
<comment type="catalytic activity">
    <reaction evidence="1">
        <text>ATP + protein L-histidine = ADP + protein N-phospho-L-histidine.</text>
        <dbReference type="EC" id="2.7.13.3"/>
    </reaction>
</comment>
<evidence type="ECO:0000256" key="12">
    <source>
        <dbReference type="ARBA" id="ARBA00023012"/>
    </source>
</evidence>
<dbReference type="CDD" id="cd00082">
    <property type="entry name" value="HisKA"/>
    <property type="match status" value="1"/>
</dbReference>
<evidence type="ECO:0000256" key="8">
    <source>
        <dbReference type="ARBA" id="ARBA00022741"/>
    </source>
</evidence>
<dbReference type="InterPro" id="IPR003594">
    <property type="entry name" value="HATPase_dom"/>
</dbReference>
<dbReference type="PANTHER" id="PTHR43065:SF10">
    <property type="entry name" value="PEROXIDE STRESS-ACTIVATED HISTIDINE KINASE MAK3"/>
    <property type="match status" value="1"/>
</dbReference>
<dbReference type="PROSITE" id="PS50109">
    <property type="entry name" value="HIS_KIN"/>
    <property type="match status" value="1"/>
</dbReference>
<evidence type="ECO:0000259" key="15">
    <source>
        <dbReference type="PROSITE" id="PS50109"/>
    </source>
</evidence>
<dbReference type="RefSeq" id="WP_168069235.1">
    <property type="nucleotide sequence ID" value="NZ_JAATJC010000001.1"/>
</dbReference>
<evidence type="ECO:0000256" key="7">
    <source>
        <dbReference type="ARBA" id="ARBA00022692"/>
    </source>
</evidence>
<evidence type="ECO:0000256" key="4">
    <source>
        <dbReference type="ARBA" id="ARBA00022475"/>
    </source>
</evidence>
<evidence type="ECO:0000256" key="5">
    <source>
        <dbReference type="ARBA" id="ARBA00022553"/>
    </source>
</evidence>
<dbReference type="AlphaFoldDB" id="A0A7X6BHK3"/>
<dbReference type="InterPro" id="IPR005467">
    <property type="entry name" value="His_kinase_dom"/>
</dbReference>
<dbReference type="GO" id="GO:0005524">
    <property type="term" value="F:ATP binding"/>
    <property type="evidence" value="ECO:0007669"/>
    <property type="project" value="UniProtKB-KW"/>
</dbReference>
<evidence type="ECO:0000256" key="3">
    <source>
        <dbReference type="ARBA" id="ARBA00012438"/>
    </source>
</evidence>
<dbReference type="SMART" id="SM00388">
    <property type="entry name" value="HisKA"/>
    <property type="match status" value="1"/>
</dbReference>
<dbReference type="Pfam" id="PF19312">
    <property type="entry name" value="NtrY_N"/>
    <property type="match status" value="1"/>
</dbReference>
<evidence type="ECO:0000313" key="18">
    <source>
        <dbReference type="Proteomes" id="UP000558192"/>
    </source>
</evidence>
<dbReference type="PRINTS" id="PR00344">
    <property type="entry name" value="BCTRLSENSOR"/>
</dbReference>
<keyword evidence="5" id="KW-0597">Phosphoprotein</keyword>
<organism evidence="17 18">
    <name type="scientific">Sphingomonas kaistensis</name>
    <dbReference type="NCBI Taxonomy" id="298708"/>
    <lineage>
        <taxon>Bacteria</taxon>
        <taxon>Pseudomonadati</taxon>
        <taxon>Pseudomonadota</taxon>
        <taxon>Alphaproteobacteria</taxon>
        <taxon>Sphingomonadales</taxon>
        <taxon>Sphingomonadaceae</taxon>
        <taxon>Sphingomonas</taxon>
    </lineage>
</organism>
<dbReference type="InterPro" id="IPR003660">
    <property type="entry name" value="HAMP_dom"/>
</dbReference>
<evidence type="ECO:0000259" key="16">
    <source>
        <dbReference type="PROSITE" id="PS50885"/>
    </source>
</evidence>
<dbReference type="Gene3D" id="3.30.565.10">
    <property type="entry name" value="Histidine kinase-like ATPase, C-terminal domain"/>
    <property type="match status" value="1"/>
</dbReference>
<evidence type="ECO:0000256" key="14">
    <source>
        <dbReference type="SAM" id="Phobius"/>
    </source>
</evidence>
<dbReference type="SUPFAM" id="SSF55785">
    <property type="entry name" value="PYP-like sensor domain (PAS domain)"/>
    <property type="match status" value="1"/>
</dbReference>
<proteinExistence type="predicted"/>
<dbReference type="InterPro" id="IPR000014">
    <property type="entry name" value="PAS"/>
</dbReference>
<dbReference type="Gene3D" id="6.10.340.10">
    <property type="match status" value="1"/>
</dbReference>
<dbReference type="CDD" id="cd06225">
    <property type="entry name" value="HAMP"/>
    <property type="match status" value="1"/>
</dbReference>
<evidence type="ECO:0000256" key="10">
    <source>
        <dbReference type="ARBA" id="ARBA00022840"/>
    </source>
</evidence>
<evidence type="ECO:0000256" key="11">
    <source>
        <dbReference type="ARBA" id="ARBA00022989"/>
    </source>
</evidence>
<dbReference type="SUPFAM" id="SSF55874">
    <property type="entry name" value="ATPase domain of HSP90 chaperone/DNA topoisomerase II/histidine kinase"/>
    <property type="match status" value="1"/>
</dbReference>
<keyword evidence="12" id="KW-0902">Two-component regulatory system</keyword>
<dbReference type="GO" id="GO:0000155">
    <property type="term" value="F:phosphorelay sensor kinase activity"/>
    <property type="evidence" value="ECO:0007669"/>
    <property type="project" value="InterPro"/>
</dbReference>
<dbReference type="SUPFAM" id="SSF47384">
    <property type="entry name" value="Homodimeric domain of signal transducing histidine kinase"/>
    <property type="match status" value="1"/>
</dbReference>
<dbReference type="Gene3D" id="3.30.450.20">
    <property type="entry name" value="PAS domain"/>
    <property type="match status" value="1"/>
</dbReference>
<dbReference type="InterPro" id="IPR045671">
    <property type="entry name" value="NtrY-like_N"/>
</dbReference>
<dbReference type="SUPFAM" id="SSF158472">
    <property type="entry name" value="HAMP domain-like"/>
    <property type="match status" value="1"/>
</dbReference>
<name>A0A7X6BHK3_9SPHN</name>
<feature type="transmembrane region" description="Helical" evidence="14">
    <location>
        <begin position="64"/>
        <end position="86"/>
    </location>
</feature>
<keyword evidence="4" id="KW-1003">Cell membrane</keyword>
<gene>
    <name evidence="17" type="ORF">GGQ97_001994</name>
</gene>
<dbReference type="SMART" id="SM00091">
    <property type="entry name" value="PAS"/>
    <property type="match status" value="1"/>
</dbReference>
<comment type="caution">
    <text evidence="17">The sequence shown here is derived from an EMBL/GenBank/DDBJ whole genome shotgun (WGS) entry which is preliminary data.</text>
</comment>
<dbReference type="InterPro" id="IPR013767">
    <property type="entry name" value="PAS_fold"/>
</dbReference>
<keyword evidence="8" id="KW-0547">Nucleotide-binding</keyword>
<dbReference type="Gene3D" id="1.10.287.130">
    <property type="match status" value="1"/>
</dbReference>
<dbReference type="GO" id="GO:0006355">
    <property type="term" value="P:regulation of DNA-templated transcription"/>
    <property type="evidence" value="ECO:0007669"/>
    <property type="project" value="InterPro"/>
</dbReference>
<feature type="transmembrane region" description="Helical" evidence="14">
    <location>
        <begin position="308"/>
        <end position="328"/>
    </location>
</feature>
<dbReference type="PANTHER" id="PTHR43065">
    <property type="entry name" value="SENSOR HISTIDINE KINASE"/>
    <property type="match status" value="1"/>
</dbReference>
<keyword evidence="10" id="KW-0067">ATP-binding</keyword>
<dbReference type="Proteomes" id="UP000558192">
    <property type="component" value="Unassembled WGS sequence"/>
</dbReference>
<dbReference type="InterPro" id="IPR036097">
    <property type="entry name" value="HisK_dim/P_sf"/>
</dbReference>
<keyword evidence="9 17" id="KW-0418">Kinase</keyword>
<dbReference type="PIRSF" id="PIRSF037532">
    <property type="entry name" value="STHK_NtrY"/>
    <property type="match status" value="1"/>
</dbReference>